<comment type="caution">
    <text evidence="1">The sequence shown here is derived from an EMBL/GenBank/DDBJ whole genome shotgun (WGS) entry which is preliminary data.</text>
</comment>
<protein>
    <submittedName>
        <fullName evidence="1">Uncharacterized protein</fullName>
    </submittedName>
</protein>
<evidence type="ECO:0000313" key="2">
    <source>
        <dbReference type="Proteomes" id="UP001530315"/>
    </source>
</evidence>
<proteinExistence type="predicted"/>
<dbReference type="Gene3D" id="2.130.10.30">
    <property type="entry name" value="Regulator of chromosome condensation 1/beta-lactamase-inhibitor protein II"/>
    <property type="match status" value="1"/>
</dbReference>
<dbReference type="SUPFAM" id="SSF50985">
    <property type="entry name" value="RCC1/BLIP-II"/>
    <property type="match status" value="1"/>
</dbReference>
<evidence type="ECO:0000313" key="1">
    <source>
        <dbReference type="EMBL" id="KAL3781288.1"/>
    </source>
</evidence>
<accession>A0ABD3P0A4</accession>
<dbReference type="EMBL" id="JALLAZ020001073">
    <property type="protein sequence ID" value="KAL3781288.1"/>
    <property type="molecule type" value="Genomic_DNA"/>
</dbReference>
<keyword evidence="2" id="KW-1185">Reference proteome</keyword>
<name>A0ABD3P0A4_9STRA</name>
<dbReference type="AlphaFoldDB" id="A0ABD3P0A4"/>
<dbReference type="InterPro" id="IPR009091">
    <property type="entry name" value="RCC1/BLIP-II"/>
</dbReference>
<organism evidence="1 2">
    <name type="scientific">Stephanodiscus triporus</name>
    <dbReference type="NCBI Taxonomy" id="2934178"/>
    <lineage>
        <taxon>Eukaryota</taxon>
        <taxon>Sar</taxon>
        <taxon>Stramenopiles</taxon>
        <taxon>Ochrophyta</taxon>
        <taxon>Bacillariophyta</taxon>
        <taxon>Coscinodiscophyceae</taxon>
        <taxon>Thalassiosirophycidae</taxon>
        <taxon>Stephanodiscales</taxon>
        <taxon>Stephanodiscaceae</taxon>
        <taxon>Stephanodiscus</taxon>
    </lineage>
</organism>
<reference evidence="1 2" key="1">
    <citation type="submission" date="2024-10" db="EMBL/GenBank/DDBJ databases">
        <title>Updated reference genomes for cyclostephanoid diatoms.</title>
        <authorList>
            <person name="Roberts W.R."/>
            <person name="Alverson A.J."/>
        </authorList>
    </citation>
    <scope>NUCLEOTIDE SEQUENCE [LARGE SCALE GENOMIC DNA]</scope>
    <source>
        <strain evidence="1 2">AJA276-08</strain>
    </source>
</reference>
<gene>
    <name evidence="1" type="ORF">ACHAW5_003046</name>
</gene>
<sequence>MKVAAYLLTNLCCFLGLRKQPFLPTQRVSFIHVQSLSVRDWIKILAVKMPVVSEMLGAQRSRSNLTLHQVSCSSNYPRRFFYMWTQRAAVRPQARAEGCSKRQRDGEAPLNGGGYYVQVSSGLKHACALSRHDSRSALLGRNDYGESSPPSGRFVQVGENVFACLILSLVYVRHKGQWSRAMLGQKRHGPKLSSFLSENAFQQVNVQVSEVITYAEYSRETVPFDAGAITAAVRAKTREGKFLQVSAGTRTTCAIRVETDQIDDGHDADSMFTTVFCWGSRANSLMDRGEQRQQAQPDLIGSRPRLRIGKEYR</sequence>
<dbReference type="Proteomes" id="UP001530315">
    <property type="component" value="Unassembled WGS sequence"/>
</dbReference>